<dbReference type="PROSITE" id="PS50995">
    <property type="entry name" value="HTH_MARR_2"/>
    <property type="match status" value="1"/>
</dbReference>
<protein>
    <submittedName>
        <fullName evidence="3">MarR family transcriptional regulator</fullName>
    </submittedName>
</protein>
<accession>A0A2M8RET5</accession>
<dbReference type="GO" id="GO:0006950">
    <property type="term" value="P:response to stress"/>
    <property type="evidence" value="ECO:0007669"/>
    <property type="project" value="TreeGrafter"/>
</dbReference>
<sequence>MISRENNRVTDALLTASRPELLDKDGDRTLRGLLYDYFAFGRSLETARETFAGFVGLSPTQYLILIAIKNSTAEEPMGVNQVAERLYLSGAFVTNEINKLVSDRLLEKSPHPEDGRRVQLALTQHGVSLLIRLAALQRPVNDALFGMLTREEFKTLTQLLSRLASNADSALKLAEHVRATLTSQEDQRASATNLPLPRKKRPATLRKTRSRQ</sequence>
<dbReference type="OrthoDB" id="8255121at2"/>
<evidence type="ECO:0000313" key="4">
    <source>
        <dbReference type="Proteomes" id="UP000231194"/>
    </source>
</evidence>
<organism evidence="3 4">
    <name type="scientific">Bradyrhizobium forestalis</name>
    <dbReference type="NCBI Taxonomy" id="1419263"/>
    <lineage>
        <taxon>Bacteria</taxon>
        <taxon>Pseudomonadati</taxon>
        <taxon>Pseudomonadota</taxon>
        <taxon>Alphaproteobacteria</taxon>
        <taxon>Hyphomicrobiales</taxon>
        <taxon>Nitrobacteraceae</taxon>
        <taxon>Bradyrhizobium</taxon>
    </lineage>
</organism>
<name>A0A2M8RET5_9BRAD</name>
<dbReference type="InterPro" id="IPR036390">
    <property type="entry name" value="WH_DNA-bd_sf"/>
</dbReference>
<dbReference type="InterPro" id="IPR036388">
    <property type="entry name" value="WH-like_DNA-bd_sf"/>
</dbReference>
<keyword evidence="4" id="KW-1185">Reference proteome</keyword>
<feature type="domain" description="HTH marR-type" evidence="2">
    <location>
        <begin position="30"/>
        <end position="165"/>
    </location>
</feature>
<dbReference type="InterPro" id="IPR000835">
    <property type="entry name" value="HTH_MarR-typ"/>
</dbReference>
<dbReference type="EMBL" id="PGVG01000003">
    <property type="protein sequence ID" value="PJG56338.1"/>
    <property type="molecule type" value="Genomic_DNA"/>
</dbReference>
<dbReference type="Gene3D" id="1.10.10.10">
    <property type="entry name" value="Winged helix-like DNA-binding domain superfamily/Winged helix DNA-binding domain"/>
    <property type="match status" value="1"/>
</dbReference>
<dbReference type="SUPFAM" id="SSF46785">
    <property type="entry name" value="Winged helix' DNA-binding domain"/>
    <property type="match status" value="1"/>
</dbReference>
<dbReference type="PANTHER" id="PTHR33164">
    <property type="entry name" value="TRANSCRIPTIONAL REGULATOR, MARR FAMILY"/>
    <property type="match status" value="1"/>
</dbReference>
<comment type="caution">
    <text evidence="3">The sequence shown here is derived from an EMBL/GenBank/DDBJ whole genome shotgun (WGS) entry which is preliminary data.</text>
</comment>
<dbReference type="Proteomes" id="UP000231194">
    <property type="component" value="Unassembled WGS sequence"/>
</dbReference>
<dbReference type="InterPro" id="IPR039422">
    <property type="entry name" value="MarR/SlyA-like"/>
</dbReference>
<dbReference type="GO" id="GO:0003700">
    <property type="term" value="F:DNA-binding transcription factor activity"/>
    <property type="evidence" value="ECO:0007669"/>
    <property type="project" value="InterPro"/>
</dbReference>
<dbReference type="SMART" id="SM00347">
    <property type="entry name" value="HTH_MARR"/>
    <property type="match status" value="1"/>
</dbReference>
<dbReference type="PANTHER" id="PTHR33164:SF43">
    <property type="entry name" value="HTH-TYPE TRANSCRIPTIONAL REPRESSOR YETL"/>
    <property type="match status" value="1"/>
</dbReference>
<dbReference type="AlphaFoldDB" id="A0A2M8RET5"/>
<evidence type="ECO:0000259" key="2">
    <source>
        <dbReference type="PROSITE" id="PS50995"/>
    </source>
</evidence>
<reference evidence="3 4" key="1">
    <citation type="submission" date="2017-11" db="EMBL/GenBank/DDBJ databases">
        <title>Bradyrhizobium forestalis sp. nov., an efficient nitrogen-fixing bacterium isolated from nodules of forest legume species in the Amazon.</title>
        <authorList>
            <person name="Costa E.M."/>
            <person name="Guimaraes A."/>
            <person name="Carvalho T.S."/>
            <person name="Rodrigues T.L."/>
            <person name="Ribeiro P.R.A."/>
            <person name="Lebbe L."/>
            <person name="Willems A."/>
            <person name="Moreira F.M.S."/>
        </authorList>
    </citation>
    <scope>NUCLEOTIDE SEQUENCE [LARGE SCALE GENOMIC DNA]</scope>
    <source>
        <strain evidence="3 4">INPA54B</strain>
    </source>
</reference>
<dbReference type="Pfam" id="PF12802">
    <property type="entry name" value="MarR_2"/>
    <property type="match status" value="1"/>
</dbReference>
<proteinExistence type="predicted"/>
<feature type="region of interest" description="Disordered" evidence="1">
    <location>
        <begin position="182"/>
        <end position="212"/>
    </location>
</feature>
<gene>
    <name evidence="3" type="ORF">CVM73_05905</name>
</gene>
<feature type="compositionally biased region" description="Polar residues" evidence="1">
    <location>
        <begin position="182"/>
        <end position="193"/>
    </location>
</feature>
<evidence type="ECO:0000313" key="3">
    <source>
        <dbReference type="EMBL" id="PJG56338.1"/>
    </source>
</evidence>
<feature type="compositionally biased region" description="Basic residues" evidence="1">
    <location>
        <begin position="197"/>
        <end position="212"/>
    </location>
</feature>
<evidence type="ECO:0000256" key="1">
    <source>
        <dbReference type="SAM" id="MobiDB-lite"/>
    </source>
</evidence>